<dbReference type="RefSeq" id="WP_257957807.1">
    <property type="nucleotide sequence ID" value="NZ_CP102779.1"/>
</dbReference>
<evidence type="ECO:0000313" key="3">
    <source>
        <dbReference type="Proteomes" id="UP001058980"/>
    </source>
</evidence>
<evidence type="ECO:0008006" key="4">
    <source>
        <dbReference type="Google" id="ProtNLM"/>
    </source>
</evidence>
<dbReference type="Proteomes" id="UP001058980">
    <property type="component" value="Plasmid unnamed"/>
</dbReference>
<sequence length="82" mass="9328">MERIYEIWKVYALTIVNAWSAYTEKTDEWGWPVLATLAIPFGLLAGSALFLPLWAHTVIFLAIALPFVWLVAAMLHASRPQR</sequence>
<dbReference type="EMBL" id="CP102779">
    <property type="protein sequence ID" value="UVA77139.1"/>
    <property type="molecule type" value="Genomic_DNA"/>
</dbReference>
<gene>
    <name evidence="2" type="ORF">NTU39_00345</name>
</gene>
<geneLocation type="plasmid" evidence="2 3">
    <name>unnamed</name>
</geneLocation>
<protein>
    <recommendedName>
        <fullName evidence="4">Transmembrane protein</fullName>
    </recommendedName>
</protein>
<keyword evidence="1" id="KW-1133">Transmembrane helix</keyword>
<keyword evidence="2" id="KW-0614">Plasmid</keyword>
<feature type="transmembrane region" description="Helical" evidence="1">
    <location>
        <begin position="58"/>
        <end position="77"/>
    </location>
</feature>
<keyword evidence="1" id="KW-0472">Membrane</keyword>
<proteinExistence type="predicted"/>
<evidence type="ECO:0000256" key="1">
    <source>
        <dbReference type="SAM" id="Phobius"/>
    </source>
</evidence>
<name>A0ABY5Q984_9BURK</name>
<keyword evidence="3" id="KW-1185">Reference proteome</keyword>
<organism evidence="2 3">
    <name type="scientific">Pandoraea commovens</name>
    <dbReference type="NCBI Taxonomy" id="2508289"/>
    <lineage>
        <taxon>Bacteria</taxon>
        <taxon>Pseudomonadati</taxon>
        <taxon>Pseudomonadota</taxon>
        <taxon>Betaproteobacteria</taxon>
        <taxon>Burkholderiales</taxon>
        <taxon>Burkholderiaceae</taxon>
        <taxon>Pandoraea</taxon>
    </lineage>
</organism>
<keyword evidence="1" id="KW-0812">Transmembrane</keyword>
<accession>A0ABY5Q984</accession>
<reference evidence="2" key="1">
    <citation type="submission" date="2022-08" db="EMBL/GenBank/DDBJ databases">
        <title>Multi-unit outbreak of Pandoraea commovens among non-cystic fibrosis intensive care patients from 2019 to 2021 in Berlin, Germany.</title>
        <authorList>
            <person name="Menzel P."/>
        </authorList>
    </citation>
    <scope>NUCLEOTIDE SEQUENCE</scope>
    <source>
        <strain evidence="2">LB-19-202-79</strain>
        <plasmid evidence="2">unnamed</plasmid>
    </source>
</reference>
<feature type="transmembrane region" description="Helical" evidence="1">
    <location>
        <begin position="29"/>
        <end position="51"/>
    </location>
</feature>
<evidence type="ECO:0000313" key="2">
    <source>
        <dbReference type="EMBL" id="UVA77139.1"/>
    </source>
</evidence>